<feature type="signal peptide" evidence="6">
    <location>
        <begin position="1"/>
        <end position="21"/>
    </location>
</feature>
<organism evidence="8 9">
    <name type="scientific">Beggiatoa alba B18LD</name>
    <dbReference type="NCBI Taxonomy" id="395493"/>
    <lineage>
        <taxon>Bacteria</taxon>
        <taxon>Pseudomonadati</taxon>
        <taxon>Pseudomonadota</taxon>
        <taxon>Gammaproteobacteria</taxon>
        <taxon>Thiotrichales</taxon>
        <taxon>Thiotrichaceae</taxon>
        <taxon>Beggiatoa</taxon>
    </lineage>
</organism>
<feature type="compositionally biased region" description="Low complexity" evidence="5">
    <location>
        <begin position="103"/>
        <end position="117"/>
    </location>
</feature>
<dbReference type="InterPro" id="IPR007450">
    <property type="entry name" value="BamE_dom"/>
</dbReference>
<dbReference type="GO" id="GO:0051205">
    <property type="term" value="P:protein insertion into membrane"/>
    <property type="evidence" value="ECO:0007669"/>
    <property type="project" value="UniProtKB-UniRule"/>
</dbReference>
<evidence type="ECO:0000256" key="1">
    <source>
        <dbReference type="ARBA" id="ARBA00022729"/>
    </source>
</evidence>
<keyword evidence="4" id="KW-0564">Palmitate</keyword>
<evidence type="ECO:0000256" key="5">
    <source>
        <dbReference type="SAM" id="MobiDB-lite"/>
    </source>
</evidence>
<dbReference type="OrthoDB" id="9808250at2"/>
<dbReference type="PROSITE" id="PS51257">
    <property type="entry name" value="PROKAR_LIPOPROTEIN"/>
    <property type="match status" value="1"/>
</dbReference>
<dbReference type="STRING" id="395493.BegalDRAFT_3512"/>
<dbReference type="RefSeq" id="WP_002692288.1">
    <property type="nucleotide sequence ID" value="NZ_JH600070.1"/>
</dbReference>
<evidence type="ECO:0000259" key="7">
    <source>
        <dbReference type="Pfam" id="PF04355"/>
    </source>
</evidence>
<comment type="subcellular location">
    <subcellularLocation>
        <location evidence="4">Cell outer membrane</location>
        <topology evidence="4">Lipid-anchor</topology>
    </subcellularLocation>
</comment>
<keyword evidence="9" id="KW-1185">Reference proteome</keyword>
<evidence type="ECO:0000256" key="2">
    <source>
        <dbReference type="ARBA" id="ARBA00023136"/>
    </source>
</evidence>
<keyword evidence="3 4" id="KW-0998">Cell outer membrane</keyword>
<dbReference type="PANTHER" id="PTHR37482">
    <property type="entry name" value="OUTER MEMBRANE PROTEIN ASSEMBLY FACTOR BAME"/>
    <property type="match status" value="1"/>
</dbReference>
<evidence type="ECO:0000256" key="6">
    <source>
        <dbReference type="SAM" id="SignalP"/>
    </source>
</evidence>
<proteinExistence type="inferred from homology"/>
<evidence type="ECO:0000313" key="8">
    <source>
        <dbReference type="EMBL" id="EIJ44322.1"/>
    </source>
</evidence>
<dbReference type="AlphaFoldDB" id="I3CL29"/>
<dbReference type="GO" id="GO:0043165">
    <property type="term" value="P:Gram-negative-bacterium-type cell outer membrane assembly"/>
    <property type="evidence" value="ECO:0007669"/>
    <property type="project" value="UniProtKB-UniRule"/>
</dbReference>
<dbReference type="InterPro" id="IPR026592">
    <property type="entry name" value="BamE"/>
</dbReference>
<feature type="domain" description="Outer membrane protein assembly factor BamE" evidence="7">
    <location>
        <begin position="27"/>
        <end position="94"/>
    </location>
</feature>
<dbReference type="InterPro" id="IPR037873">
    <property type="entry name" value="BamE-like"/>
</dbReference>
<dbReference type="GO" id="GO:0030674">
    <property type="term" value="F:protein-macromolecule adaptor activity"/>
    <property type="evidence" value="ECO:0007669"/>
    <property type="project" value="TreeGrafter"/>
</dbReference>
<comment type="similarity">
    <text evidence="4">Belongs to the BamE family.</text>
</comment>
<evidence type="ECO:0000256" key="4">
    <source>
        <dbReference type="HAMAP-Rule" id="MF_00925"/>
    </source>
</evidence>
<comment type="subunit">
    <text evidence="4">Part of the Bam complex.</text>
</comment>
<reference evidence="8 9" key="1">
    <citation type="submission" date="2011-11" db="EMBL/GenBank/DDBJ databases">
        <title>Improved High-Quality Draft sequence of Beggiatoa alba B18lD.</title>
        <authorList>
            <consortium name="US DOE Joint Genome Institute"/>
            <person name="Lucas S."/>
            <person name="Han J."/>
            <person name="Lapidus A."/>
            <person name="Cheng J.-F."/>
            <person name="Goodwin L."/>
            <person name="Pitluck S."/>
            <person name="Peters L."/>
            <person name="Mikhailova N."/>
            <person name="Held B."/>
            <person name="Detter J.C."/>
            <person name="Han C."/>
            <person name="Tapia R."/>
            <person name="Land M."/>
            <person name="Hauser L."/>
            <person name="Kyrpides N."/>
            <person name="Ivanova N."/>
            <person name="Pagani I."/>
            <person name="Samuel K."/>
            <person name="Teske A."/>
            <person name="Mueller J."/>
            <person name="Woyke T."/>
        </authorList>
    </citation>
    <scope>NUCLEOTIDE SEQUENCE [LARGE SCALE GENOMIC DNA]</scope>
    <source>
        <strain evidence="8 9">B18LD</strain>
    </source>
</reference>
<comment type="function">
    <text evidence="4">Part of the outer membrane protein assembly complex, which is involved in assembly and insertion of beta-barrel proteins into the outer membrane.</text>
</comment>
<dbReference type="Pfam" id="PF04355">
    <property type="entry name" value="BamE"/>
    <property type="match status" value="1"/>
</dbReference>
<evidence type="ECO:0000256" key="3">
    <source>
        <dbReference type="ARBA" id="ARBA00023237"/>
    </source>
</evidence>
<protein>
    <recommendedName>
        <fullName evidence="4">Outer membrane protein assembly factor BamE</fullName>
    </recommendedName>
</protein>
<keyword evidence="1 4" id="KW-0732">Signal</keyword>
<feature type="region of interest" description="Disordered" evidence="5">
    <location>
        <begin position="101"/>
        <end position="124"/>
    </location>
</feature>
<dbReference type="HAMAP" id="MF_00925">
    <property type="entry name" value="OM_assembly_BamE"/>
    <property type="match status" value="1"/>
</dbReference>
<dbReference type="Gene3D" id="3.30.1450.10">
    <property type="match status" value="1"/>
</dbReference>
<sequence length="124" mass="14011">MQKFFILISSILLLASCAVYKIDVQQGVVVTQETVSQLQIGMPAQKVRYILGPPLIVDTFHKNRWDYFYSYKAGHADREQRHIVLFFDEYENLAEIKGDIQAGTVTTPTGSTTPSTDTSERPLL</sequence>
<dbReference type="PANTHER" id="PTHR37482:SF1">
    <property type="entry name" value="OUTER MEMBRANE PROTEIN ASSEMBLY FACTOR BAME"/>
    <property type="match status" value="1"/>
</dbReference>
<evidence type="ECO:0000313" key="9">
    <source>
        <dbReference type="Proteomes" id="UP000005744"/>
    </source>
</evidence>
<dbReference type="eggNOG" id="COG2913">
    <property type="taxonomic scope" value="Bacteria"/>
</dbReference>
<gene>
    <name evidence="4" type="primary">bamE</name>
    <name evidence="8" type="ORF">BegalDRAFT_3512</name>
</gene>
<dbReference type="Proteomes" id="UP000005744">
    <property type="component" value="Unassembled WGS sequence"/>
</dbReference>
<dbReference type="GO" id="GO:1990063">
    <property type="term" value="C:Bam protein complex"/>
    <property type="evidence" value="ECO:0007669"/>
    <property type="project" value="TreeGrafter"/>
</dbReference>
<accession>I3CL29</accession>
<keyword evidence="2 4" id="KW-0472">Membrane</keyword>
<feature type="chain" id="PRO_5009014512" description="Outer membrane protein assembly factor BamE" evidence="6">
    <location>
        <begin position="22"/>
        <end position="124"/>
    </location>
</feature>
<name>I3CL29_9GAMM</name>
<keyword evidence="4" id="KW-0449">Lipoprotein</keyword>
<dbReference type="EMBL" id="JH600070">
    <property type="protein sequence ID" value="EIJ44322.1"/>
    <property type="molecule type" value="Genomic_DNA"/>
</dbReference>
<dbReference type="HOGENOM" id="CLU_083835_3_2_6"/>